<keyword evidence="10 11" id="KW-0472">Membrane</keyword>
<dbReference type="EnsemblPlants" id="AUR62038492-RA">
    <property type="protein sequence ID" value="AUR62038492-RA:cds"/>
    <property type="gene ID" value="AUR62038492"/>
</dbReference>
<dbReference type="GO" id="GO:0016491">
    <property type="term" value="F:oxidoreductase activity"/>
    <property type="evidence" value="ECO:0007669"/>
    <property type="project" value="InterPro"/>
</dbReference>
<evidence type="ECO:0000256" key="9">
    <source>
        <dbReference type="ARBA" id="ARBA00023004"/>
    </source>
</evidence>
<dbReference type="AlphaFoldDB" id="A0A803N0K8"/>
<feature type="transmembrane region" description="Helical" evidence="11">
    <location>
        <begin position="172"/>
        <end position="196"/>
    </location>
</feature>
<dbReference type="Gramene" id="AUR62038492-RA">
    <property type="protein sequence ID" value="AUR62038492-RA:cds"/>
    <property type="gene ID" value="AUR62038492"/>
</dbReference>
<feature type="transmembrane region" description="Helical" evidence="11">
    <location>
        <begin position="142"/>
        <end position="165"/>
    </location>
</feature>
<keyword evidence="14" id="KW-1185">Reference proteome</keyword>
<keyword evidence="4" id="KW-0349">Heme</keyword>
<evidence type="ECO:0000256" key="11">
    <source>
        <dbReference type="SAM" id="Phobius"/>
    </source>
</evidence>
<dbReference type="OMA" id="LSTIYWM"/>
<dbReference type="GO" id="GO:0016020">
    <property type="term" value="C:membrane"/>
    <property type="evidence" value="ECO:0007669"/>
    <property type="project" value="UniProtKB-SubCell"/>
</dbReference>
<keyword evidence="6" id="KW-0479">Metal-binding</keyword>
<keyword evidence="3" id="KW-0813">Transport</keyword>
<evidence type="ECO:0000256" key="1">
    <source>
        <dbReference type="ARBA" id="ARBA00001970"/>
    </source>
</evidence>
<dbReference type="Gene3D" id="1.20.120.1770">
    <property type="match status" value="2"/>
</dbReference>
<keyword evidence="5 11" id="KW-0812">Transmembrane</keyword>
<evidence type="ECO:0000256" key="2">
    <source>
        <dbReference type="ARBA" id="ARBA00004141"/>
    </source>
</evidence>
<comment type="subcellular location">
    <subcellularLocation>
        <location evidence="2">Membrane</location>
        <topology evidence="2">Multi-pass membrane protein</topology>
    </subcellularLocation>
</comment>
<evidence type="ECO:0000313" key="13">
    <source>
        <dbReference type="EnsemblPlants" id="AUR62038492-RA:cds"/>
    </source>
</evidence>
<evidence type="ECO:0000256" key="5">
    <source>
        <dbReference type="ARBA" id="ARBA00022692"/>
    </source>
</evidence>
<evidence type="ECO:0000256" key="10">
    <source>
        <dbReference type="ARBA" id="ARBA00023136"/>
    </source>
</evidence>
<sequence length="197" mass="22452">MDAIEREWYRRRASSITPVAHFFGILSIILLLVWLLHYRGGLGLDSDNPYRILNVHIFLMFFGFIFFAGQAITLGIIGVYAAFKYHYKANVTNMYSLHSWIGLGTFIVYGIQWFFGFVTFWLPRPGATRARLAPWHVCFGRALLYFAICTAETGLMQLFTILKLASSSEGRLINFTGLAILIFGISVDLVIALSHYY</sequence>
<evidence type="ECO:0000256" key="4">
    <source>
        <dbReference type="ARBA" id="ARBA00022617"/>
    </source>
</evidence>
<proteinExistence type="predicted"/>
<comment type="cofactor">
    <cofactor evidence="1">
        <name>heme b</name>
        <dbReference type="ChEBI" id="CHEBI:60344"/>
    </cofactor>
</comment>
<accession>A0A803N0K8</accession>
<evidence type="ECO:0000256" key="8">
    <source>
        <dbReference type="ARBA" id="ARBA00022989"/>
    </source>
</evidence>
<evidence type="ECO:0000256" key="6">
    <source>
        <dbReference type="ARBA" id="ARBA00022723"/>
    </source>
</evidence>
<organism evidence="13 14">
    <name type="scientific">Chenopodium quinoa</name>
    <name type="common">Quinoa</name>
    <dbReference type="NCBI Taxonomy" id="63459"/>
    <lineage>
        <taxon>Eukaryota</taxon>
        <taxon>Viridiplantae</taxon>
        <taxon>Streptophyta</taxon>
        <taxon>Embryophyta</taxon>
        <taxon>Tracheophyta</taxon>
        <taxon>Spermatophyta</taxon>
        <taxon>Magnoliopsida</taxon>
        <taxon>eudicotyledons</taxon>
        <taxon>Gunneridae</taxon>
        <taxon>Pentapetalae</taxon>
        <taxon>Caryophyllales</taxon>
        <taxon>Chenopodiaceae</taxon>
        <taxon>Chenopodioideae</taxon>
        <taxon>Atripliceae</taxon>
        <taxon>Chenopodium</taxon>
    </lineage>
</organism>
<dbReference type="PANTHER" id="PTHR10106:SF15">
    <property type="entry name" value="TRANSMEMBRANE ASCORBATE FERRIREDUCTASE 3-RELATED"/>
    <property type="match status" value="1"/>
</dbReference>
<evidence type="ECO:0000313" key="14">
    <source>
        <dbReference type="Proteomes" id="UP000596660"/>
    </source>
</evidence>
<feature type="transmembrane region" description="Helical" evidence="11">
    <location>
        <begin position="20"/>
        <end position="37"/>
    </location>
</feature>
<evidence type="ECO:0000256" key="7">
    <source>
        <dbReference type="ARBA" id="ARBA00022982"/>
    </source>
</evidence>
<feature type="transmembrane region" description="Helical" evidence="11">
    <location>
        <begin position="95"/>
        <end position="122"/>
    </location>
</feature>
<reference evidence="13" key="2">
    <citation type="submission" date="2021-03" db="UniProtKB">
        <authorList>
            <consortium name="EnsemblPlants"/>
        </authorList>
    </citation>
    <scope>IDENTIFICATION</scope>
</reference>
<protein>
    <recommendedName>
        <fullName evidence="12">Cytochrome b561 domain-containing protein</fullName>
    </recommendedName>
</protein>
<keyword evidence="7" id="KW-0249">Electron transport</keyword>
<dbReference type="InterPro" id="IPR043205">
    <property type="entry name" value="CYB561/CYBRD1-like"/>
</dbReference>
<dbReference type="PANTHER" id="PTHR10106">
    <property type="entry name" value="CYTOCHROME B561-RELATED"/>
    <property type="match status" value="1"/>
</dbReference>
<dbReference type="GO" id="GO:0046872">
    <property type="term" value="F:metal ion binding"/>
    <property type="evidence" value="ECO:0007669"/>
    <property type="project" value="UniProtKB-KW"/>
</dbReference>
<keyword evidence="8 11" id="KW-1133">Transmembrane helix</keyword>
<name>A0A803N0K8_CHEQI</name>
<reference evidence="13" key="1">
    <citation type="journal article" date="2017" name="Nature">
        <title>The genome of Chenopodium quinoa.</title>
        <authorList>
            <person name="Jarvis D.E."/>
            <person name="Ho Y.S."/>
            <person name="Lightfoot D.J."/>
            <person name="Schmoeckel S.M."/>
            <person name="Li B."/>
            <person name="Borm T.J.A."/>
            <person name="Ohyanagi H."/>
            <person name="Mineta K."/>
            <person name="Michell C.T."/>
            <person name="Saber N."/>
            <person name="Kharbatia N.M."/>
            <person name="Rupper R.R."/>
            <person name="Sharp A.R."/>
            <person name="Dally N."/>
            <person name="Boughton B.A."/>
            <person name="Woo Y.H."/>
            <person name="Gao G."/>
            <person name="Schijlen E.G.W.M."/>
            <person name="Guo X."/>
            <person name="Momin A.A."/>
            <person name="Negrao S."/>
            <person name="Al-Babili S."/>
            <person name="Gehring C."/>
            <person name="Roessner U."/>
            <person name="Jung C."/>
            <person name="Murphy K."/>
            <person name="Arold S.T."/>
            <person name="Gojobori T."/>
            <person name="van der Linden C.G."/>
            <person name="van Loo E.N."/>
            <person name="Jellen E.N."/>
            <person name="Maughan P.J."/>
            <person name="Tester M."/>
        </authorList>
    </citation>
    <scope>NUCLEOTIDE SEQUENCE [LARGE SCALE GENOMIC DNA]</scope>
    <source>
        <strain evidence="13">cv. PI 614886</strain>
    </source>
</reference>
<dbReference type="Proteomes" id="UP000596660">
    <property type="component" value="Unplaced"/>
</dbReference>
<evidence type="ECO:0000256" key="3">
    <source>
        <dbReference type="ARBA" id="ARBA00022448"/>
    </source>
</evidence>
<dbReference type="Pfam" id="PF03188">
    <property type="entry name" value="Cytochrom_B561"/>
    <property type="match status" value="1"/>
</dbReference>
<evidence type="ECO:0000259" key="12">
    <source>
        <dbReference type="PROSITE" id="PS50939"/>
    </source>
</evidence>
<keyword evidence="9" id="KW-0408">Iron</keyword>
<dbReference type="SMART" id="SM00665">
    <property type="entry name" value="B561"/>
    <property type="match status" value="1"/>
</dbReference>
<dbReference type="InterPro" id="IPR006593">
    <property type="entry name" value="Cyt_b561/ferric_Rdtase_TM"/>
</dbReference>
<feature type="domain" description="Cytochrome b561" evidence="12">
    <location>
        <begin position="1"/>
        <end position="192"/>
    </location>
</feature>
<dbReference type="PROSITE" id="PS50939">
    <property type="entry name" value="CYTOCHROME_B561"/>
    <property type="match status" value="1"/>
</dbReference>
<feature type="transmembrane region" description="Helical" evidence="11">
    <location>
        <begin position="57"/>
        <end position="83"/>
    </location>
</feature>